<reference evidence="2 3" key="1">
    <citation type="journal article" date="2016" name="Nat. Commun.">
        <title>Thousands of microbial genomes shed light on interconnected biogeochemical processes in an aquifer system.</title>
        <authorList>
            <person name="Anantharaman K."/>
            <person name="Brown C.T."/>
            <person name="Hug L.A."/>
            <person name="Sharon I."/>
            <person name="Castelle C.J."/>
            <person name="Probst A.J."/>
            <person name="Thomas B.C."/>
            <person name="Singh A."/>
            <person name="Wilkins M.J."/>
            <person name="Karaoz U."/>
            <person name="Brodie E.L."/>
            <person name="Williams K.H."/>
            <person name="Hubbard S.S."/>
            <person name="Banfield J.F."/>
        </authorList>
    </citation>
    <scope>NUCLEOTIDE SEQUENCE [LARGE SCALE GENOMIC DNA]</scope>
</reference>
<organism evidence="2 3">
    <name type="scientific">Candidatus Taylorbacteria bacterium RIFCSPLOWO2_12_FULL_43_20</name>
    <dbReference type="NCBI Taxonomy" id="1802332"/>
    <lineage>
        <taxon>Bacteria</taxon>
        <taxon>Candidatus Tayloriibacteriota</taxon>
    </lineage>
</organism>
<name>A0A1G2P5J4_9BACT</name>
<dbReference type="AlphaFoldDB" id="A0A1G2P5J4"/>
<evidence type="ECO:0000313" key="3">
    <source>
        <dbReference type="Proteomes" id="UP000177269"/>
    </source>
</evidence>
<dbReference type="Proteomes" id="UP000177269">
    <property type="component" value="Unassembled WGS sequence"/>
</dbReference>
<protein>
    <submittedName>
        <fullName evidence="2">Uncharacterized protein</fullName>
    </submittedName>
</protein>
<feature type="region of interest" description="Disordered" evidence="1">
    <location>
        <begin position="1"/>
        <end position="28"/>
    </location>
</feature>
<proteinExistence type="predicted"/>
<feature type="compositionally biased region" description="Basic and acidic residues" evidence="1">
    <location>
        <begin position="15"/>
        <end position="25"/>
    </location>
</feature>
<evidence type="ECO:0000313" key="2">
    <source>
        <dbReference type="EMBL" id="OHA42841.1"/>
    </source>
</evidence>
<comment type="caution">
    <text evidence="2">The sequence shown here is derived from an EMBL/GenBank/DDBJ whole genome shotgun (WGS) entry which is preliminary data.</text>
</comment>
<evidence type="ECO:0000256" key="1">
    <source>
        <dbReference type="SAM" id="MobiDB-lite"/>
    </source>
</evidence>
<dbReference type="EMBL" id="MHSK01000005">
    <property type="protein sequence ID" value="OHA42841.1"/>
    <property type="molecule type" value="Genomic_DNA"/>
</dbReference>
<accession>A0A1G2P5J4</accession>
<sequence>MARAHKPTRQSGRQSEGDKQKKESNPWRIWGFNLVLEGQTWAESKGMPDSAYQSAPPPVE</sequence>
<gene>
    <name evidence="2" type="ORF">A3G52_01045</name>
</gene>